<reference evidence="1" key="1">
    <citation type="journal article" date="2022" name="bioRxiv">
        <title>Deciphering the potential niche of two novel black yeast fungi from a biological soil crust based on their genomes, phenotypes, and melanin regulation.</title>
        <authorList>
            <consortium name="DOE Joint Genome Institute"/>
            <person name="Carr E.C."/>
            <person name="Barton Q."/>
            <person name="Grambo S."/>
            <person name="Sullivan M."/>
            <person name="Renfro C.M."/>
            <person name="Kuo A."/>
            <person name="Pangilinan J."/>
            <person name="Lipzen A."/>
            <person name="Keymanesh K."/>
            <person name="Savage E."/>
            <person name="Barry K."/>
            <person name="Grigoriev I.V."/>
            <person name="Riekhof W.R."/>
            <person name="Harris S.S."/>
        </authorList>
    </citation>
    <scope>NUCLEOTIDE SEQUENCE</scope>
    <source>
        <strain evidence="1">JF 03-4F</strain>
    </source>
</reference>
<proteinExistence type="predicted"/>
<evidence type="ECO:0000313" key="2">
    <source>
        <dbReference type="Proteomes" id="UP001203852"/>
    </source>
</evidence>
<accession>A0AAN6ICJ7</accession>
<dbReference type="EMBL" id="MU404358">
    <property type="protein sequence ID" value="KAI1610674.1"/>
    <property type="molecule type" value="Genomic_DNA"/>
</dbReference>
<keyword evidence="2" id="KW-1185">Reference proteome</keyword>
<protein>
    <submittedName>
        <fullName evidence="1">Uncharacterized protein</fullName>
    </submittedName>
</protein>
<organism evidence="1 2">
    <name type="scientific">Exophiala viscosa</name>
    <dbReference type="NCBI Taxonomy" id="2486360"/>
    <lineage>
        <taxon>Eukaryota</taxon>
        <taxon>Fungi</taxon>
        <taxon>Dikarya</taxon>
        <taxon>Ascomycota</taxon>
        <taxon>Pezizomycotina</taxon>
        <taxon>Eurotiomycetes</taxon>
        <taxon>Chaetothyriomycetidae</taxon>
        <taxon>Chaetothyriales</taxon>
        <taxon>Herpotrichiellaceae</taxon>
        <taxon>Exophiala</taxon>
    </lineage>
</organism>
<evidence type="ECO:0000313" key="1">
    <source>
        <dbReference type="EMBL" id="KAI1610674.1"/>
    </source>
</evidence>
<dbReference type="Proteomes" id="UP001203852">
    <property type="component" value="Unassembled WGS sequence"/>
</dbReference>
<dbReference type="AlphaFoldDB" id="A0AAN6ICJ7"/>
<sequence length="203" mass="22934">MRRDDHKYCVSVGSISLVVDDDHDQDRTRPHSQVSSACIAFDAKPFLATLLTQYVYQERIRQSVAEQFAVCPTQHLGQVQTKSFQLLMSLTYPILNPGTRVSDSTTPGPPDLWIVRMPEHSMGFSNTRDCQPCGHKAIASPSREGPQPNWTLGNRRAQLVTRYAARRRLPACKRQRCTSAMPCSSSNGAWQEQQRHRAPLVWV</sequence>
<comment type="caution">
    <text evidence="1">The sequence shown here is derived from an EMBL/GenBank/DDBJ whole genome shotgun (WGS) entry which is preliminary data.</text>
</comment>
<name>A0AAN6ICJ7_9EURO</name>
<gene>
    <name evidence="1" type="ORF">EDD36DRAFT_477344</name>
</gene>